<dbReference type="InterPro" id="IPR043136">
    <property type="entry name" value="B30.2/SPRY_sf"/>
</dbReference>
<dbReference type="SUPFAM" id="SSF49899">
    <property type="entry name" value="Concanavalin A-like lectins/glucanases"/>
    <property type="match status" value="1"/>
</dbReference>
<dbReference type="InterPro" id="IPR013320">
    <property type="entry name" value="ConA-like_dom_sf"/>
</dbReference>
<dbReference type="SMART" id="SM00449">
    <property type="entry name" value="SPRY"/>
    <property type="match status" value="1"/>
</dbReference>
<dbReference type="GO" id="GO:0005634">
    <property type="term" value="C:nucleus"/>
    <property type="evidence" value="ECO:0007669"/>
    <property type="project" value="UniProtKB-SubCell"/>
</dbReference>
<evidence type="ECO:0000313" key="9">
    <source>
        <dbReference type="Proteomes" id="UP001519460"/>
    </source>
</evidence>
<dbReference type="PROSITE" id="PS50225">
    <property type="entry name" value="SOCS"/>
    <property type="match status" value="1"/>
</dbReference>
<feature type="region of interest" description="Disordered" evidence="5">
    <location>
        <begin position="1"/>
        <end position="23"/>
    </location>
</feature>
<dbReference type="InterPro" id="IPR050672">
    <property type="entry name" value="FBXO45-Fsn/SPSB_families"/>
</dbReference>
<name>A0ABD0L1U8_9CAEN</name>
<evidence type="ECO:0000256" key="4">
    <source>
        <dbReference type="ARBA" id="ARBA00023242"/>
    </source>
</evidence>
<evidence type="ECO:0000259" key="6">
    <source>
        <dbReference type="PROSITE" id="PS50188"/>
    </source>
</evidence>
<evidence type="ECO:0000259" key="7">
    <source>
        <dbReference type="PROSITE" id="PS50225"/>
    </source>
</evidence>
<gene>
    <name evidence="8" type="ORF">BaRGS_00015401</name>
</gene>
<organism evidence="8 9">
    <name type="scientific">Batillaria attramentaria</name>
    <dbReference type="NCBI Taxonomy" id="370345"/>
    <lineage>
        <taxon>Eukaryota</taxon>
        <taxon>Metazoa</taxon>
        <taxon>Spiralia</taxon>
        <taxon>Lophotrochozoa</taxon>
        <taxon>Mollusca</taxon>
        <taxon>Gastropoda</taxon>
        <taxon>Caenogastropoda</taxon>
        <taxon>Sorbeoconcha</taxon>
        <taxon>Cerithioidea</taxon>
        <taxon>Batillariidae</taxon>
        <taxon>Batillaria</taxon>
    </lineage>
</organism>
<evidence type="ECO:0000313" key="8">
    <source>
        <dbReference type="EMBL" id="KAK7493275.1"/>
    </source>
</evidence>
<dbReference type="PANTHER" id="PTHR12245">
    <property type="entry name" value="SPRY DOMAIN CONTAINING SOCS BOX PROTEIN"/>
    <property type="match status" value="1"/>
</dbReference>
<dbReference type="InterPro" id="IPR035754">
    <property type="entry name" value="SPRY_SPSB3"/>
</dbReference>
<evidence type="ECO:0000256" key="1">
    <source>
        <dbReference type="ARBA" id="ARBA00004123"/>
    </source>
</evidence>
<comment type="similarity">
    <text evidence="2">Belongs to the SPSB family.</text>
</comment>
<proteinExistence type="inferred from homology"/>
<feature type="domain" description="B30.2/SPRY" evidence="6">
    <location>
        <begin position="43"/>
        <end position="238"/>
    </location>
</feature>
<dbReference type="CDD" id="cd12876">
    <property type="entry name" value="SPRY_SOCS3"/>
    <property type="match status" value="1"/>
</dbReference>
<feature type="compositionally biased region" description="Basic and acidic residues" evidence="5">
    <location>
        <begin position="1"/>
        <end position="12"/>
    </location>
</feature>
<evidence type="ECO:0000256" key="5">
    <source>
        <dbReference type="SAM" id="MobiDB-lite"/>
    </source>
</evidence>
<accession>A0ABD0L1U8</accession>
<evidence type="ECO:0000256" key="2">
    <source>
        <dbReference type="ARBA" id="ARBA00010910"/>
    </source>
</evidence>
<keyword evidence="4" id="KW-0539">Nucleus</keyword>
<dbReference type="InterPro" id="IPR003877">
    <property type="entry name" value="SPRY_dom"/>
</dbReference>
<dbReference type="Proteomes" id="UP001519460">
    <property type="component" value="Unassembled WGS sequence"/>
</dbReference>
<dbReference type="Gene3D" id="2.60.120.920">
    <property type="match status" value="1"/>
</dbReference>
<dbReference type="PROSITE" id="PS50188">
    <property type="entry name" value="B302_SPRY"/>
    <property type="match status" value="1"/>
</dbReference>
<comment type="caution">
    <text evidence="8">The sequence shown here is derived from an EMBL/GenBank/DDBJ whole genome shotgun (WGS) entry which is preliminary data.</text>
</comment>
<dbReference type="AlphaFoldDB" id="A0ABD0L1U8"/>
<dbReference type="EMBL" id="JACVVK020000094">
    <property type="protein sequence ID" value="KAK7493275.1"/>
    <property type="molecule type" value="Genomic_DNA"/>
</dbReference>
<reference evidence="8 9" key="1">
    <citation type="journal article" date="2023" name="Sci. Data">
        <title>Genome assembly of the Korean intertidal mud-creeper Batillaria attramentaria.</title>
        <authorList>
            <person name="Patra A.K."/>
            <person name="Ho P.T."/>
            <person name="Jun S."/>
            <person name="Lee S.J."/>
            <person name="Kim Y."/>
            <person name="Won Y.J."/>
        </authorList>
    </citation>
    <scope>NUCLEOTIDE SEQUENCE [LARGE SCALE GENOMIC DNA]</scope>
    <source>
        <strain evidence="8">Wonlab-2016</strain>
    </source>
</reference>
<dbReference type="InterPro" id="IPR001496">
    <property type="entry name" value="SOCS_box"/>
</dbReference>
<dbReference type="InterPro" id="IPR001870">
    <property type="entry name" value="B30.2/SPRY"/>
</dbReference>
<dbReference type="Pfam" id="PF00622">
    <property type="entry name" value="SPRY"/>
    <property type="match status" value="1"/>
</dbReference>
<sequence>MCTGERGTDEQAKPLPVKTAQEEPTSYTCSGLLESQFLIEQITVPELSRPWRSSSDSHMSDQWVWDVHCAPAQVKLSSNLEAAYFHTDPVDQSTGTVAVRGSKGFEDGEHYWEIVFLEPPAGTSVMVGVGTSRALLSADYCEYVNLIGVDKESWGLSYKGYAWHGGLCHGYCEPFFDRFTVIGCRLDMYRGTLSFSCNGHDLGIAFSGLPRGEGPLYPIVSSSATETELELGVRTCRYLSLQGKCLSVVKNCLGDVSKVDKLPLPECIKQIIHDW</sequence>
<feature type="domain" description="SOCS box" evidence="7">
    <location>
        <begin position="228"/>
        <end position="275"/>
    </location>
</feature>
<comment type="subcellular location">
    <subcellularLocation>
        <location evidence="1">Nucleus</location>
    </subcellularLocation>
</comment>
<evidence type="ECO:0000256" key="3">
    <source>
        <dbReference type="ARBA" id="ARBA00014684"/>
    </source>
</evidence>
<dbReference type="PANTHER" id="PTHR12245:SF16">
    <property type="entry name" value="SPRY DOMAIN-CONTAINING SOCS BOX PROTEIN 3-LIKE"/>
    <property type="match status" value="1"/>
</dbReference>
<protein>
    <recommendedName>
        <fullName evidence="3">SPRY domain-containing SOCS box protein 3</fullName>
    </recommendedName>
</protein>
<keyword evidence="9" id="KW-1185">Reference proteome</keyword>